<sequence length="351" mass="39944">MLETKHTEEQLFVSLGYISPLLQFVRLQGKPIEPLLNLLGLEESDLNCSDLRLPDSVIDELYLGAEQLCHDPNIGMHAGQCMGLSNIGIIGHLIMTCTKASQIMSLHTRYQTLQGNGAFSEYVIDLDKVCLHFRRVEGAQPFQRHYSEFCLAGWISLISLVAGKPMRPELIEFPCEPPKDMHEQLAFFACELKYVSGNEMRIHFPRHYLEHALMGSDSSVREALETLAKQRLKELQGSFSNDSDLLLPHVTRFVRDALPHGLPSIETMARHLSISVRSLQRQLEIESMTYKTLVDGVRRELCGHYILNYDLSLADVALMLGFSEQSSFQRAFKRWFEVTPGEYRLSKKEAD</sequence>
<dbReference type="PROSITE" id="PS01124">
    <property type="entry name" value="HTH_ARAC_FAMILY_2"/>
    <property type="match status" value="1"/>
</dbReference>
<dbReference type="InterPro" id="IPR032687">
    <property type="entry name" value="AraC-type_N"/>
</dbReference>
<dbReference type="SMART" id="SM00342">
    <property type="entry name" value="HTH_ARAC"/>
    <property type="match status" value="1"/>
</dbReference>
<dbReference type="InterPro" id="IPR009057">
    <property type="entry name" value="Homeodomain-like_sf"/>
</dbReference>
<feature type="domain" description="HTH araC/xylS-type" evidence="4">
    <location>
        <begin position="248"/>
        <end position="346"/>
    </location>
</feature>
<comment type="caution">
    <text evidence="5">The sequence shown here is derived from an EMBL/GenBank/DDBJ whole genome shotgun (WGS) entry which is preliminary data.</text>
</comment>
<gene>
    <name evidence="5" type="ORF">ACFQ0F_01300</name>
</gene>
<dbReference type="InterPro" id="IPR020449">
    <property type="entry name" value="Tscrpt_reg_AraC-type_HTH"/>
</dbReference>
<dbReference type="Pfam" id="PF12625">
    <property type="entry name" value="Arabinose_bd"/>
    <property type="match status" value="1"/>
</dbReference>
<evidence type="ECO:0000256" key="2">
    <source>
        <dbReference type="ARBA" id="ARBA00023125"/>
    </source>
</evidence>
<dbReference type="EMBL" id="JBHTIT010000001">
    <property type="protein sequence ID" value="MFD0949042.1"/>
    <property type="molecule type" value="Genomic_DNA"/>
</dbReference>
<keyword evidence="3" id="KW-0804">Transcription</keyword>
<organism evidence="5 6">
    <name type="scientific">Paraperlucidibaca wandonensis</name>
    <dbReference type="NCBI Taxonomy" id="1268273"/>
    <lineage>
        <taxon>Bacteria</taxon>
        <taxon>Pseudomonadati</taxon>
        <taxon>Pseudomonadota</taxon>
        <taxon>Gammaproteobacteria</taxon>
        <taxon>Moraxellales</taxon>
        <taxon>Moraxellaceae</taxon>
        <taxon>Paraperlucidibaca</taxon>
    </lineage>
</organism>
<dbReference type="Proteomes" id="UP001597044">
    <property type="component" value="Unassembled WGS sequence"/>
</dbReference>
<keyword evidence="1" id="KW-0805">Transcription regulation</keyword>
<evidence type="ECO:0000313" key="5">
    <source>
        <dbReference type="EMBL" id="MFD0949042.1"/>
    </source>
</evidence>
<reference evidence="6" key="1">
    <citation type="journal article" date="2019" name="Int. J. Syst. Evol. Microbiol.">
        <title>The Global Catalogue of Microorganisms (GCM) 10K type strain sequencing project: providing services to taxonomists for standard genome sequencing and annotation.</title>
        <authorList>
            <consortium name="The Broad Institute Genomics Platform"/>
            <consortium name="The Broad Institute Genome Sequencing Center for Infectious Disease"/>
            <person name="Wu L."/>
            <person name="Ma J."/>
        </authorList>
    </citation>
    <scope>NUCLEOTIDE SEQUENCE [LARGE SCALE GENOMIC DNA]</scope>
    <source>
        <strain evidence="6">CCUG 63419</strain>
    </source>
</reference>
<keyword evidence="2" id="KW-0238">DNA-binding</keyword>
<evidence type="ECO:0000256" key="3">
    <source>
        <dbReference type="ARBA" id="ARBA00023163"/>
    </source>
</evidence>
<evidence type="ECO:0000259" key="4">
    <source>
        <dbReference type="PROSITE" id="PS01124"/>
    </source>
</evidence>
<dbReference type="Pfam" id="PF12833">
    <property type="entry name" value="HTH_18"/>
    <property type="match status" value="1"/>
</dbReference>
<dbReference type="Gene3D" id="1.10.10.60">
    <property type="entry name" value="Homeodomain-like"/>
    <property type="match status" value="1"/>
</dbReference>
<name>A0ABW3HH86_9GAMM</name>
<dbReference type="InterPro" id="IPR018060">
    <property type="entry name" value="HTH_AraC"/>
</dbReference>
<protein>
    <submittedName>
        <fullName evidence="5">AraC family transcriptional regulator ligand-binding domain-containing protein</fullName>
    </submittedName>
</protein>
<accession>A0ABW3HH86</accession>
<evidence type="ECO:0000256" key="1">
    <source>
        <dbReference type="ARBA" id="ARBA00023015"/>
    </source>
</evidence>
<dbReference type="PRINTS" id="PR00032">
    <property type="entry name" value="HTHARAC"/>
</dbReference>
<dbReference type="PANTHER" id="PTHR47894:SF1">
    <property type="entry name" value="HTH-TYPE TRANSCRIPTIONAL REGULATOR VQSM"/>
    <property type="match status" value="1"/>
</dbReference>
<evidence type="ECO:0000313" key="6">
    <source>
        <dbReference type="Proteomes" id="UP001597044"/>
    </source>
</evidence>
<dbReference type="SUPFAM" id="SSF46689">
    <property type="entry name" value="Homeodomain-like"/>
    <property type="match status" value="1"/>
</dbReference>
<proteinExistence type="predicted"/>
<dbReference type="RefSeq" id="WP_379068226.1">
    <property type="nucleotide sequence ID" value="NZ_JBHTIT010000001.1"/>
</dbReference>
<keyword evidence="6" id="KW-1185">Reference proteome</keyword>
<dbReference type="PANTHER" id="PTHR47894">
    <property type="entry name" value="HTH-TYPE TRANSCRIPTIONAL REGULATOR GADX"/>
    <property type="match status" value="1"/>
</dbReference>